<evidence type="ECO:0000313" key="3">
    <source>
        <dbReference type="Proteomes" id="UP000829685"/>
    </source>
</evidence>
<name>A0A9P9WXW9_9PEZI</name>
<comment type="caution">
    <text evidence="2">The sequence shown here is derived from an EMBL/GenBank/DDBJ whole genome shotgun (WGS) entry which is preliminary data.</text>
</comment>
<evidence type="ECO:0000313" key="2">
    <source>
        <dbReference type="EMBL" id="KAI1881130.1"/>
    </source>
</evidence>
<evidence type="ECO:0000256" key="1">
    <source>
        <dbReference type="SAM" id="MobiDB-lite"/>
    </source>
</evidence>
<gene>
    <name evidence="2" type="ORF">JX265_001370</name>
</gene>
<dbReference type="Proteomes" id="UP000829685">
    <property type="component" value="Unassembled WGS sequence"/>
</dbReference>
<organism evidence="2 3">
    <name type="scientific">Neoarthrinium moseri</name>
    <dbReference type="NCBI Taxonomy" id="1658444"/>
    <lineage>
        <taxon>Eukaryota</taxon>
        <taxon>Fungi</taxon>
        <taxon>Dikarya</taxon>
        <taxon>Ascomycota</taxon>
        <taxon>Pezizomycotina</taxon>
        <taxon>Sordariomycetes</taxon>
        <taxon>Xylariomycetidae</taxon>
        <taxon>Amphisphaeriales</taxon>
        <taxon>Apiosporaceae</taxon>
        <taxon>Neoarthrinium</taxon>
    </lineage>
</organism>
<accession>A0A9P9WXW9</accession>
<feature type="compositionally biased region" description="Basic and acidic residues" evidence="1">
    <location>
        <begin position="58"/>
        <end position="69"/>
    </location>
</feature>
<proteinExistence type="predicted"/>
<reference evidence="2" key="1">
    <citation type="submission" date="2021-03" db="EMBL/GenBank/DDBJ databases">
        <title>Revisited historic fungal species revealed as producer of novel bioactive compounds through whole genome sequencing and comparative genomics.</title>
        <authorList>
            <person name="Vignolle G.A."/>
            <person name="Hochenegger N."/>
            <person name="Mach R.L."/>
            <person name="Mach-Aigner A.R."/>
            <person name="Javad Rahimi M."/>
            <person name="Salim K.A."/>
            <person name="Chan C.M."/>
            <person name="Lim L.B.L."/>
            <person name="Cai F."/>
            <person name="Druzhinina I.S."/>
            <person name="U'Ren J.M."/>
            <person name="Derntl C."/>
        </authorList>
    </citation>
    <scope>NUCLEOTIDE SEQUENCE</scope>
    <source>
        <strain evidence="2">TUCIM 5799</strain>
    </source>
</reference>
<dbReference type="EMBL" id="JAFIMR010000002">
    <property type="protein sequence ID" value="KAI1881130.1"/>
    <property type="molecule type" value="Genomic_DNA"/>
</dbReference>
<feature type="compositionally biased region" description="Basic and acidic residues" evidence="1">
    <location>
        <begin position="25"/>
        <end position="48"/>
    </location>
</feature>
<dbReference type="AlphaFoldDB" id="A0A9P9WXW9"/>
<keyword evidence="3" id="KW-1185">Reference proteome</keyword>
<feature type="region of interest" description="Disordered" evidence="1">
    <location>
        <begin position="1"/>
        <end position="69"/>
    </location>
</feature>
<feature type="compositionally biased region" description="Basic and acidic residues" evidence="1">
    <location>
        <begin position="1"/>
        <end position="13"/>
    </location>
</feature>
<protein>
    <submittedName>
        <fullName evidence="2">Uncharacterized protein</fullName>
    </submittedName>
</protein>
<sequence>MSDKRDSEGKYQDDLEDVTIQAGKRSQEKRQQAAKKEEAEREAKKQEASKTAMFNAGKDSREKRKGKET</sequence>